<evidence type="ECO:0000313" key="1">
    <source>
        <dbReference type="EMBL" id="KAH7911007.1"/>
    </source>
</evidence>
<organism evidence="1 2">
    <name type="scientific">Hygrophoropsis aurantiaca</name>
    <dbReference type="NCBI Taxonomy" id="72124"/>
    <lineage>
        <taxon>Eukaryota</taxon>
        <taxon>Fungi</taxon>
        <taxon>Dikarya</taxon>
        <taxon>Basidiomycota</taxon>
        <taxon>Agaricomycotina</taxon>
        <taxon>Agaricomycetes</taxon>
        <taxon>Agaricomycetidae</taxon>
        <taxon>Boletales</taxon>
        <taxon>Coniophorineae</taxon>
        <taxon>Hygrophoropsidaceae</taxon>
        <taxon>Hygrophoropsis</taxon>
    </lineage>
</organism>
<evidence type="ECO:0000313" key="2">
    <source>
        <dbReference type="Proteomes" id="UP000790377"/>
    </source>
</evidence>
<keyword evidence="2" id="KW-1185">Reference proteome</keyword>
<proteinExistence type="predicted"/>
<dbReference type="Proteomes" id="UP000790377">
    <property type="component" value="Unassembled WGS sequence"/>
</dbReference>
<name>A0ACB8ACI6_9AGAM</name>
<accession>A0ACB8ACI6</accession>
<gene>
    <name evidence="1" type="ORF">BJ138DRAFT_1135633</name>
</gene>
<reference evidence="1" key="1">
    <citation type="journal article" date="2021" name="New Phytol.">
        <title>Evolutionary innovations through gain and loss of genes in the ectomycorrhizal Boletales.</title>
        <authorList>
            <person name="Wu G."/>
            <person name="Miyauchi S."/>
            <person name="Morin E."/>
            <person name="Kuo A."/>
            <person name="Drula E."/>
            <person name="Varga T."/>
            <person name="Kohler A."/>
            <person name="Feng B."/>
            <person name="Cao Y."/>
            <person name="Lipzen A."/>
            <person name="Daum C."/>
            <person name="Hundley H."/>
            <person name="Pangilinan J."/>
            <person name="Johnson J."/>
            <person name="Barry K."/>
            <person name="LaButti K."/>
            <person name="Ng V."/>
            <person name="Ahrendt S."/>
            <person name="Min B."/>
            <person name="Choi I.G."/>
            <person name="Park H."/>
            <person name="Plett J.M."/>
            <person name="Magnuson J."/>
            <person name="Spatafora J.W."/>
            <person name="Nagy L.G."/>
            <person name="Henrissat B."/>
            <person name="Grigoriev I.V."/>
            <person name="Yang Z.L."/>
            <person name="Xu J."/>
            <person name="Martin F.M."/>
        </authorList>
    </citation>
    <scope>NUCLEOTIDE SEQUENCE</scope>
    <source>
        <strain evidence="1">ATCC 28755</strain>
    </source>
</reference>
<comment type="caution">
    <text evidence="1">The sequence shown here is derived from an EMBL/GenBank/DDBJ whole genome shotgun (WGS) entry which is preliminary data.</text>
</comment>
<protein>
    <submittedName>
        <fullName evidence="1">Uncharacterized protein</fullName>
    </submittedName>
</protein>
<sequence length="162" mass="18399">MCNRPEIFRSYLRITPACFDVLVASLREDPVFHNRSNIPQMPVEEQVAIALYRFGHFGNATSTVMVALWAGVGYGTVHLATNRVMSAVCSERFRKSALHWPDAAEKEAAKAWVEENSCPAWRDGWLMVDGTLVPMYSRPAYFENTWYDRKSNYSLNVQVCAA</sequence>
<dbReference type="EMBL" id="MU267692">
    <property type="protein sequence ID" value="KAH7911007.1"/>
    <property type="molecule type" value="Genomic_DNA"/>
</dbReference>